<name>A0ABR3ME02_9TELE</name>
<feature type="coiled-coil region" evidence="1">
    <location>
        <begin position="151"/>
        <end position="291"/>
    </location>
</feature>
<dbReference type="Proteomes" id="UP001558613">
    <property type="component" value="Unassembled WGS sequence"/>
</dbReference>
<reference evidence="2 3" key="1">
    <citation type="submission" date="2023-09" db="EMBL/GenBank/DDBJ databases">
        <authorList>
            <person name="Wang M."/>
        </authorList>
    </citation>
    <scope>NUCLEOTIDE SEQUENCE [LARGE SCALE GENOMIC DNA]</scope>
    <source>
        <strain evidence="2">GT-2023</strain>
        <tissue evidence="2">Liver</tissue>
    </source>
</reference>
<dbReference type="PANTHER" id="PTHR34343">
    <property type="entry name" value="SEROLOGICALLY DEFINED COLON CANCER ANTIGEN 8"/>
    <property type="match status" value="1"/>
</dbReference>
<dbReference type="Pfam" id="PF15964">
    <property type="entry name" value="CCCAP"/>
    <property type="match status" value="1"/>
</dbReference>
<comment type="caution">
    <text evidence="2">The sequence shown here is derived from an EMBL/GenBank/DDBJ whole genome shotgun (WGS) entry which is preliminary data.</text>
</comment>
<evidence type="ECO:0000313" key="2">
    <source>
        <dbReference type="EMBL" id="KAL1263145.1"/>
    </source>
</evidence>
<gene>
    <name evidence="2" type="ORF">QQF64_005884</name>
</gene>
<keyword evidence="1" id="KW-0175">Coiled coil</keyword>
<dbReference type="EMBL" id="JAYMGO010000013">
    <property type="protein sequence ID" value="KAL1263145.1"/>
    <property type="molecule type" value="Genomic_DNA"/>
</dbReference>
<protein>
    <recommendedName>
        <fullName evidence="4">Serologically defined colon cancer antigen 8</fullName>
    </recommendedName>
</protein>
<evidence type="ECO:0008006" key="4">
    <source>
        <dbReference type="Google" id="ProtNLM"/>
    </source>
</evidence>
<accession>A0ABR3ME02</accession>
<sequence>MGNSLNSTHLGSPRPSRFTSTQLRKLLSAARCCSLPGRPTNPAMALDRRTLGLSHIITSSEQTHTDLPLWSGWRGCEAAVQAQRGPSALPLLALSHTALAGGAPSHSRRQQACRDGHFSSYIPNPVQEKEAVERCCGEDMAALTFQAQRRERELTQTLQQMEAQHERSVRETDALLSAQNSLIGKLKEECQALGAKLEELAQSSRAEIEQLSLEKEHLQESAEKLRGRCEEMEEQCVQHGRMHQRMKQRLQQLDQHCQASSQQVLQLLSRQKQLMQERQQLAHDVHNLQTQVHVEKRMDMLAV</sequence>
<organism evidence="2 3">
    <name type="scientific">Cirrhinus molitorella</name>
    <name type="common">mud carp</name>
    <dbReference type="NCBI Taxonomy" id="172907"/>
    <lineage>
        <taxon>Eukaryota</taxon>
        <taxon>Metazoa</taxon>
        <taxon>Chordata</taxon>
        <taxon>Craniata</taxon>
        <taxon>Vertebrata</taxon>
        <taxon>Euteleostomi</taxon>
        <taxon>Actinopterygii</taxon>
        <taxon>Neopterygii</taxon>
        <taxon>Teleostei</taxon>
        <taxon>Ostariophysi</taxon>
        <taxon>Cypriniformes</taxon>
        <taxon>Cyprinidae</taxon>
        <taxon>Labeoninae</taxon>
        <taxon>Labeonini</taxon>
        <taxon>Cirrhinus</taxon>
    </lineage>
</organism>
<keyword evidence="3" id="KW-1185">Reference proteome</keyword>
<evidence type="ECO:0000313" key="3">
    <source>
        <dbReference type="Proteomes" id="UP001558613"/>
    </source>
</evidence>
<dbReference type="InterPro" id="IPR031887">
    <property type="entry name" value="SDCCAG8"/>
</dbReference>
<proteinExistence type="predicted"/>
<dbReference type="PANTHER" id="PTHR34343:SF1">
    <property type="entry name" value="SEROLOGICALLY DEFINED COLON CANCER ANTIGEN 8"/>
    <property type="match status" value="1"/>
</dbReference>
<evidence type="ECO:0000256" key="1">
    <source>
        <dbReference type="SAM" id="Coils"/>
    </source>
</evidence>